<organism evidence="8">
    <name type="scientific">Odontella aurita</name>
    <dbReference type="NCBI Taxonomy" id="265563"/>
    <lineage>
        <taxon>Eukaryota</taxon>
        <taxon>Sar</taxon>
        <taxon>Stramenopiles</taxon>
        <taxon>Ochrophyta</taxon>
        <taxon>Bacillariophyta</taxon>
        <taxon>Mediophyceae</taxon>
        <taxon>Biddulphiophycidae</taxon>
        <taxon>Eupodiscales</taxon>
        <taxon>Odontellaceae</taxon>
        <taxon>Odontella</taxon>
    </lineage>
</organism>
<proteinExistence type="predicted"/>
<evidence type="ECO:0000256" key="5">
    <source>
        <dbReference type="ARBA" id="ARBA00023027"/>
    </source>
</evidence>
<dbReference type="AlphaFoldDB" id="A0A7S4JWF5"/>
<dbReference type="GO" id="GO:0005634">
    <property type="term" value="C:nucleus"/>
    <property type="evidence" value="ECO:0007669"/>
    <property type="project" value="TreeGrafter"/>
</dbReference>
<dbReference type="PROSITE" id="PS50305">
    <property type="entry name" value="SIRTUIN"/>
    <property type="match status" value="1"/>
</dbReference>
<dbReference type="PANTHER" id="PTHR11085">
    <property type="entry name" value="NAD-DEPENDENT PROTEIN DEACYLASE SIRTUIN-5, MITOCHONDRIAL-RELATED"/>
    <property type="match status" value="1"/>
</dbReference>
<comment type="cofactor">
    <cofactor evidence="1">
        <name>Zn(2+)</name>
        <dbReference type="ChEBI" id="CHEBI:29105"/>
    </cofactor>
</comment>
<keyword evidence="3" id="KW-0479">Metal-binding</keyword>
<evidence type="ECO:0000256" key="6">
    <source>
        <dbReference type="PROSITE-ProRule" id="PRU00236"/>
    </source>
</evidence>
<name>A0A7S4JWF5_9STRA</name>
<dbReference type="InterPro" id="IPR013087">
    <property type="entry name" value="Znf_C2H2_type"/>
</dbReference>
<dbReference type="Gene3D" id="3.30.1600.10">
    <property type="entry name" value="SIR2/SIRT2 'Small Domain"/>
    <property type="match status" value="2"/>
</dbReference>
<gene>
    <name evidence="8" type="ORF">OAUR00152_LOCUS35152</name>
</gene>
<evidence type="ECO:0000259" key="7">
    <source>
        <dbReference type="PROSITE" id="PS50305"/>
    </source>
</evidence>
<evidence type="ECO:0000256" key="4">
    <source>
        <dbReference type="ARBA" id="ARBA00022833"/>
    </source>
</evidence>
<dbReference type="InterPro" id="IPR026590">
    <property type="entry name" value="Ssirtuin_cat_dom"/>
</dbReference>
<dbReference type="GO" id="GO:0046872">
    <property type="term" value="F:metal ion binding"/>
    <property type="evidence" value="ECO:0007669"/>
    <property type="project" value="UniProtKB-KW"/>
</dbReference>
<dbReference type="Pfam" id="PF02146">
    <property type="entry name" value="SIR2"/>
    <property type="match status" value="1"/>
</dbReference>
<dbReference type="EMBL" id="HBKQ01050940">
    <property type="protein sequence ID" value="CAE2276491.1"/>
    <property type="molecule type" value="Transcribed_RNA"/>
</dbReference>
<evidence type="ECO:0000256" key="3">
    <source>
        <dbReference type="ARBA" id="ARBA00022723"/>
    </source>
</evidence>
<keyword evidence="2" id="KW-0808">Transferase</keyword>
<comment type="caution">
    <text evidence="6">Lacks conserved residue(s) required for the propagation of feature annotation.</text>
</comment>
<evidence type="ECO:0000256" key="1">
    <source>
        <dbReference type="ARBA" id="ARBA00001947"/>
    </source>
</evidence>
<dbReference type="Pfam" id="PF12874">
    <property type="entry name" value="zf-met"/>
    <property type="match status" value="1"/>
</dbReference>
<protein>
    <recommendedName>
        <fullName evidence="7">Deacetylase sirtuin-type domain-containing protein</fullName>
    </recommendedName>
</protein>
<dbReference type="PROSITE" id="PS00028">
    <property type="entry name" value="ZINC_FINGER_C2H2_1"/>
    <property type="match status" value="1"/>
</dbReference>
<dbReference type="GO" id="GO:0017136">
    <property type="term" value="F:histone deacetylase activity, NAD-dependent"/>
    <property type="evidence" value="ECO:0007669"/>
    <property type="project" value="TreeGrafter"/>
</dbReference>
<dbReference type="InterPro" id="IPR026591">
    <property type="entry name" value="Sirtuin_cat_small_dom_sf"/>
</dbReference>
<keyword evidence="5" id="KW-0520">NAD</keyword>
<dbReference type="GO" id="GO:0070403">
    <property type="term" value="F:NAD+ binding"/>
    <property type="evidence" value="ECO:0007669"/>
    <property type="project" value="InterPro"/>
</dbReference>
<evidence type="ECO:0000256" key="2">
    <source>
        <dbReference type="ARBA" id="ARBA00022679"/>
    </source>
</evidence>
<dbReference type="InterPro" id="IPR050134">
    <property type="entry name" value="NAD-dep_sirtuin_deacylases"/>
</dbReference>
<dbReference type="InterPro" id="IPR003000">
    <property type="entry name" value="Sirtuin"/>
</dbReference>
<dbReference type="Gene3D" id="3.40.50.1220">
    <property type="entry name" value="TPP-binding domain"/>
    <property type="match status" value="2"/>
</dbReference>
<keyword evidence="4" id="KW-0862">Zinc</keyword>
<feature type="domain" description="Deacetylase sirtuin-type" evidence="7">
    <location>
        <begin position="65"/>
        <end position="371"/>
    </location>
</feature>
<dbReference type="PANTHER" id="PTHR11085:SF6">
    <property type="entry name" value="NAD-DEPENDENT PROTEIN DEACETYLASE SIRTUIN-2"/>
    <property type="match status" value="1"/>
</dbReference>
<dbReference type="InterPro" id="IPR036236">
    <property type="entry name" value="Znf_C2H2_sf"/>
</dbReference>
<evidence type="ECO:0000313" key="8">
    <source>
        <dbReference type="EMBL" id="CAE2276491.1"/>
    </source>
</evidence>
<accession>A0A7S4JWF5</accession>
<dbReference type="Gene3D" id="3.30.160.60">
    <property type="entry name" value="Classic Zinc Finger"/>
    <property type="match status" value="1"/>
</dbReference>
<dbReference type="SUPFAM" id="SSF52467">
    <property type="entry name" value="DHS-like NAD/FAD-binding domain"/>
    <property type="match status" value="1"/>
</dbReference>
<reference evidence="8" key="1">
    <citation type="submission" date="2021-01" db="EMBL/GenBank/DDBJ databases">
        <authorList>
            <person name="Corre E."/>
            <person name="Pelletier E."/>
            <person name="Niang G."/>
            <person name="Scheremetjew M."/>
            <person name="Finn R."/>
            <person name="Kale V."/>
            <person name="Holt S."/>
            <person name="Cochrane G."/>
            <person name="Meng A."/>
            <person name="Brown T."/>
            <person name="Cohen L."/>
        </authorList>
    </citation>
    <scope>NUCLEOTIDE SEQUENCE</scope>
    <source>
        <strain evidence="8">Isolate 1302-5</strain>
    </source>
</reference>
<sequence length="371" mass="41782">METYARDRTKQHPPFWCEVCSLDLQSAATLSQHIAGRKHARRLWQQRATGDNQGDLRKTKLFPSRALPSIDEEELFDGLAKRKFRSVVVLTGAGVSTSAGVPDFRSPGSGIFEEIRSRFGERFPEARDQPEVILSRSFATAHPEVWETEVEPFVRSAVKSDNIFPTAAHKFCAWLHRQGFLRRVYTQNVDGLHLHPSLGLPKDMVVECHGSARNNTLVMYGDSLPMRFFDCCDIDFPENGTGSVDLIIVMGTSLQVAPFCAVPNMAPRGCTRVLVNRYLDECLWNDFSPSRSQAAYGSVVVSGRTRIGSRKDVPLRPFWTDRKARKKWRQLLIETDCDDFVASFFRSPAATAKGLHLDDEGLTLKQEKFGL</sequence>
<dbReference type="SUPFAM" id="SSF57667">
    <property type="entry name" value="beta-beta-alpha zinc fingers"/>
    <property type="match status" value="1"/>
</dbReference>
<dbReference type="InterPro" id="IPR029035">
    <property type="entry name" value="DHS-like_NAD/FAD-binding_dom"/>
</dbReference>